<dbReference type="PANTHER" id="PTHR35004">
    <property type="entry name" value="TRANSPOSASE RV3428C-RELATED"/>
    <property type="match status" value="1"/>
</dbReference>
<dbReference type="InterPro" id="IPR036397">
    <property type="entry name" value="RNaseH_sf"/>
</dbReference>
<dbReference type="EMBL" id="BARV01033252">
    <property type="protein sequence ID" value="GAI43242.1"/>
    <property type="molecule type" value="Genomic_DNA"/>
</dbReference>
<dbReference type="PANTHER" id="PTHR35004:SF6">
    <property type="entry name" value="TRANSPOSASE"/>
    <property type="match status" value="1"/>
</dbReference>
<protein>
    <recommendedName>
        <fullName evidence="1">Integrase catalytic domain-containing protein</fullName>
    </recommendedName>
</protein>
<evidence type="ECO:0000259" key="1">
    <source>
        <dbReference type="PROSITE" id="PS50994"/>
    </source>
</evidence>
<proteinExistence type="predicted"/>
<gene>
    <name evidence="2" type="ORF">S06H3_52301</name>
</gene>
<dbReference type="PROSITE" id="PS50994">
    <property type="entry name" value="INTEGRASE"/>
    <property type="match status" value="1"/>
</dbReference>
<accession>X1NGS4</accession>
<dbReference type="GO" id="GO:0003676">
    <property type="term" value="F:nucleic acid binding"/>
    <property type="evidence" value="ECO:0007669"/>
    <property type="project" value="InterPro"/>
</dbReference>
<reference evidence="2" key="1">
    <citation type="journal article" date="2014" name="Front. Microbiol.">
        <title>High frequency of phylogenetically diverse reductive dehalogenase-homologous genes in deep subseafloor sedimentary metagenomes.</title>
        <authorList>
            <person name="Kawai M."/>
            <person name="Futagami T."/>
            <person name="Toyoda A."/>
            <person name="Takaki Y."/>
            <person name="Nishi S."/>
            <person name="Hori S."/>
            <person name="Arai W."/>
            <person name="Tsubouchi T."/>
            <person name="Morono Y."/>
            <person name="Uchiyama I."/>
            <person name="Ito T."/>
            <person name="Fujiyama A."/>
            <person name="Inagaki F."/>
            <person name="Takami H."/>
        </authorList>
    </citation>
    <scope>NUCLEOTIDE SEQUENCE</scope>
    <source>
        <strain evidence="2">Expedition CK06-06</strain>
    </source>
</reference>
<dbReference type="InterPro" id="IPR001584">
    <property type="entry name" value="Integrase_cat-core"/>
</dbReference>
<dbReference type="AlphaFoldDB" id="X1NGS4"/>
<dbReference type="InterPro" id="IPR012337">
    <property type="entry name" value="RNaseH-like_sf"/>
</dbReference>
<feature type="domain" description="Integrase catalytic" evidence="1">
    <location>
        <begin position="1"/>
        <end position="96"/>
    </location>
</feature>
<dbReference type="SUPFAM" id="SSF53098">
    <property type="entry name" value="Ribonuclease H-like"/>
    <property type="match status" value="1"/>
</dbReference>
<organism evidence="2">
    <name type="scientific">marine sediment metagenome</name>
    <dbReference type="NCBI Taxonomy" id="412755"/>
    <lineage>
        <taxon>unclassified sequences</taxon>
        <taxon>metagenomes</taxon>
        <taxon>ecological metagenomes</taxon>
    </lineage>
</organism>
<dbReference type="GO" id="GO:0015074">
    <property type="term" value="P:DNA integration"/>
    <property type="evidence" value="ECO:0007669"/>
    <property type="project" value="InterPro"/>
</dbReference>
<sequence>MVVSENRGDIIYTKDFKQFIEEMDLKMYVCRKSDPESKGKIENVIKFIKRNFLRIRDFDNIEEAKERLFKWLNRRANGKISLATRRIPQKMFTEEKAYLRTLKNSIYRKDNLNARERRKADITGEISVNSCKYPVPLEYREREVDIYKTTE</sequence>
<evidence type="ECO:0000313" key="2">
    <source>
        <dbReference type="EMBL" id="GAI43242.1"/>
    </source>
</evidence>
<comment type="caution">
    <text evidence="2">The sequence shown here is derived from an EMBL/GenBank/DDBJ whole genome shotgun (WGS) entry which is preliminary data.</text>
</comment>
<name>X1NGS4_9ZZZZ</name>
<dbReference type="Gene3D" id="3.30.420.10">
    <property type="entry name" value="Ribonuclease H-like superfamily/Ribonuclease H"/>
    <property type="match status" value="1"/>
</dbReference>
<feature type="non-terminal residue" evidence="2">
    <location>
        <position position="151"/>
    </location>
</feature>